<name>A0A0D0IDD1_HAEIF</name>
<reference evidence="1 2" key="1">
    <citation type="submission" date="2014-05" db="EMBL/GenBank/DDBJ databases">
        <title>Methylome analysis of the phasevarions of Haemophilus influenzae.</title>
        <authorList>
            <person name="Atack J.M."/>
            <person name="Fox K.L."/>
            <person name="Power P.M."/>
            <person name="Clark T."/>
            <person name="Jurcisek J."/>
            <person name="Korlach J."/>
            <person name="Bakaletz L.O."/>
            <person name="Jennings M.P."/>
        </authorList>
    </citation>
    <scope>NUCLEOTIDE SEQUENCE [LARGE SCALE GENOMIC DNA]</scope>
    <source>
        <strain evidence="1 2">1209</strain>
    </source>
</reference>
<dbReference type="Proteomes" id="UP000050700">
    <property type="component" value="Unassembled WGS sequence"/>
</dbReference>
<gene>
    <name evidence="1" type="ORF">NTHI1209_01768</name>
</gene>
<proteinExistence type="predicted"/>
<dbReference type="SUPFAM" id="SSF51998">
    <property type="entry name" value="PFL-like glycyl radical enzymes"/>
    <property type="match status" value="1"/>
</dbReference>
<protein>
    <recommendedName>
        <fullName evidence="3">YjjI family glycine radical enzyme</fullName>
    </recommendedName>
</protein>
<dbReference type="NCBIfam" id="TIGR04040">
    <property type="entry name" value="glycyl_YjjI"/>
    <property type="match status" value="1"/>
</dbReference>
<dbReference type="AlphaFoldDB" id="A0A0D0IDD1"/>
<dbReference type="Gene3D" id="3.20.70.20">
    <property type="match status" value="1"/>
</dbReference>
<sequence>MLASLQDILDTVKANNLTYHQKLMTLGNIAERLFDPRDLLGYTDEEWGFLQNQMICDLCEGYAIYRPRYILPDYNVYIQKGCEFLELPPPKDLDEALDGLLILYSHVPSITTYPVYVGRLDVLLEPFITDEEKDYIKIKRFLNHIDKTVPDSFCHANIGPYDTKAGRLILRAVIELKAPTPNMTIRYDKSKTSREFAELAAKACLLVSKPSFANDAYYISDLGEEYGVASCYNALPECGGAYTLTRLRLGTIARACKSADEMVNELLPRVAKCALSTMDKRHKFVVEESNFFNSSFLEKEGFIKRTNFTGMFAIVGLADATNHLLQCEGLNETFGKSVRGDEIATAIMDKLKEITDAHEGVYAERTGNRYLLHAQVGASNHEEDKRNAPAHRIRVGEEPTLLAHLKQSAPFHKYFPSGTGDLFAFDQTYVDHCDAVVDIIDGAFSLGYRYITTYLKNTDLIRVTGYLVKKSEVEKYRKGEVALRDTTWYGSGTDECANVFERQLRDEKDVTAEK</sequence>
<evidence type="ECO:0008006" key="3">
    <source>
        <dbReference type="Google" id="ProtNLM"/>
    </source>
</evidence>
<dbReference type="InterPro" id="IPR016905">
    <property type="entry name" value="Glycyl_radical_YjjI-like"/>
</dbReference>
<dbReference type="RefSeq" id="WP_005664495.1">
    <property type="nucleotide sequence ID" value="NZ_CP089168.1"/>
</dbReference>
<organism evidence="1 2">
    <name type="scientific">Haemophilus influenzae</name>
    <dbReference type="NCBI Taxonomy" id="727"/>
    <lineage>
        <taxon>Bacteria</taxon>
        <taxon>Pseudomonadati</taxon>
        <taxon>Pseudomonadota</taxon>
        <taxon>Gammaproteobacteria</taxon>
        <taxon>Pasteurellales</taxon>
        <taxon>Pasteurellaceae</taxon>
        <taxon>Haemophilus</taxon>
    </lineage>
</organism>
<evidence type="ECO:0000313" key="1">
    <source>
        <dbReference type="EMBL" id="KIS36128.1"/>
    </source>
</evidence>
<evidence type="ECO:0000313" key="2">
    <source>
        <dbReference type="Proteomes" id="UP000050700"/>
    </source>
</evidence>
<comment type="caution">
    <text evidence="1">The sequence shown here is derived from an EMBL/GenBank/DDBJ whole genome shotgun (WGS) entry which is preliminary data.</text>
</comment>
<accession>A0A0D0IDD1</accession>
<dbReference type="Pfam" id="PF11230">
    <property type="entry name" value="YjjI-like"/>
    <property type="match status" value="1"/>
</dbReference>
<dbReference type="PIRSF" id="PIRSF028991">
    <property type="entry name" value="Glycl_rad_HI0521_prd"/>
    <property type="match status" value="1"/>
</dbReference>
<dbReference type="EMBL" id="JMQP01000002">
    <property type="protein sequence ID" value="KIS36128.1"/>
    <property type="molecule type" value="Genomic_DNA"/>
</dbReference>
<dbReference type="PATRIC" id="fig|727.564.peg.226"/>